<dbReference type="GO" id="GO:0000160">
    <property type="term" value="P:phosphorelay signal transduction system"/>
    <property type="evidence" value="ECO:0007669"/>
    <property type="project" value="UniProtKB-KW"/>
</dbReference>
<dbReference type="CDD" id="cd01949">
    <property type="entry name" value="GGDEF"/>
    <property type="match status" value="1"/>
</dbReference>
<dbReference type="PROSITE" id="PS50110">
    <property type="entry name" value="RESPONSE_REGULATORY"/>
    <property type="match status" value="2"/>
</dbReference>
<evidence type="ECO:0000259" key="7">
    <source>
        <dbReference type="PROSITE" id="PS50110"/>
    </source>
</evidence>
<evidence type="ECO:0000256" key="2">
    <source>
        <dbReference type="ARBA" id="ARBA00004533"/>
    </source>
</evidence>
<dbReference type="Proteomes" id="UP000235881">
    <property type="component" value="Unassembled WGS sequence"/>
</dbReference>
<evidence type="ECO:0000256" key="4">
    <source>
        <dbReference type="ARBA" id="ARBA00023012"/>
    </source>
</evidence>
<comment type="caution">
    <text evidence="9">The sequence shown here is derived from an EMBL/GenBank/DDBJ whole genome shotgun (WGS) entry which is preliminary data.</text>
</comment>
<dbReference type="SUPFAM" id="SSF55073">
    <property type="entry name" value="Nucleotide cyclase"/>
    <property type="match status" value="1"/>
</dbReference>
<dbReference type="InterPro" id="IPR029787">
    <property type="entry name" value="Nucleotide_cyclase"/>
</dbReference>
<dbReference type="CDD" id="cd00156">
    <property type="entry name" value="REC"/>
    <property type="match status" value="1"/>
</dbReference>
<accession>A0A8E2U5B6</accession>
<dbReference type="InterPro" id="IPR043128">
    <property type="entry name" value="Rev_trsase/Diguanyl_cyclase"/>
</dbReference>
<dbReference type="PANTHER" id="PTHR45138">
    <property type="entry name" value="REGULATORY COMPONENTS OF SENSORY TRANSDUCTION SYSTEM"/>
    <property type="match status" value="1"/>
</dbReference>
<dbReference type="GO" id="GO:0005886">
    <property type="term" value="C:plasma membrane"/>
    <property type="evidence" value="ECO:0007669"/>
    <property type="project" value="UniProtKB-SubCell"/>
</dbReference>
<evidence type="ECO:0000259" key="8">
    <source>
        <dbReference type="PROSITE" id="PS50887"/>
    </source>
</evidence>
<name>A0A8E2U5B6_9GAMM</name>
<gene>
    <name evidence="9" type="ORF">CXK95_07165</name>
</gene>
<dbReference type="InterPro" id="IPR036641">
    <property type="entry name" value="HPT_dom_sf"/>
</dbReference>
<dbReference type="FunFam" id="3.30.70.270:FF:000001">
    <property type="entry name" value="Diguanylate cyclase domain protein"/>
    <property type="match status" value="1"/>
</dbReference>
<dbReference type="Pfam" id="PF00072">
    <property type="entry name" value="Response_reg"/>
    <property type="match status" value="1"/>
</dbReference>
<dbReference type="InterPro" id="IPR050469">
    <property type="entry name" value="Diguanylate_Cyclase"/>
</dbReference>
<dbReference type="GO" id="GO:0043709">
    <property type="term" value="P:cell adhesion involved in single-species biofilm formation"/>
    <property type="evidence" value="ECO:0007669"/>
    <property type="project" value="TreeGrafter"/>
</dbReference>
<keyword evidence="10" id="KW-1185">Reference proteome</keyword>
<dbReference type="InterPro" id="IPR000160">
    <property type="entry name" value="GGDEF_dom"/>
</dbReference>
<dbReference type="PROSITE" id="PS50887">
    <property type="entry name" value="GGDEF"/>
    <property type="match status" value="1"/>
</dbReference>
<comment type="cofactor">
    <cofactor evidence="1">
        <name>Mg(2+)</name>
        <dbReference type="ChEBI" id="CHEBI:18420"/>
    </cofactor>
</comment>
<dbReference type="InterPro" id="IPR001789">
    <property type="entry name" value="Sig_transdc_resp-reg_receiver"/>
</dbReference>
<dbReference type="Gene3D" id="3.40.50.2300">
    <property type="match status" value="2"/>
</dbReference>
<dbReference type="SUPFAM" id="SSF52172">
    <property type="entry name" value="CheY-like"/>
    <property type="match status" value="2"/>
</dbReference>
<dbReference type="AlphaFoldDB" id="A0A8E2U5B6"/>
<evidence type="ECO:0000256" key="3">
    <source>
        <dbReference type="ARBA" id="ARBA00012528"/>
    </source>
</evidence>
<evidence type="ECO:0000313" key="9">
    <source>
        <dbReference type="EMBL" id="PNF77459.1"/>
    </source>
</evidence>
<dbReference type="Gene3D" id="3.30.70.270">
    <property type="match status" value="1"/>
</dbReference>
<dbReference type="Pfam" id="PF00990">
    <property type="entry name" value="GGDEF"/>
    <property type="match status" value="1"/>
</dbReference>
<evidence type="ECO:0000256" key="6">
    <source>
        <dbReference type="PROSITE-ProRule" id="PRU00169"/>
    </source>
</evidence>
<dbReference type="EC" id="2.7.7.65" evidence="3"/>
<comment type="subcellular location">
    <subcellularLocation>
        <location evidence="2">Cell inner membrane</location>
    </subcellularLocation>
</comment>
<evidence type="ECO:0000256" key="1">
    <source>
        <dbReference type="ARBA" id="ARBA00001946"/>
    </source>
</evidence>
<dbReference type="InterPro" id="IPR008207">
    <property type="entry name" value="Sig_transdc_His_kin_Hpt_dom"/>
</dbReference>
<dbReference type="RefSeq" id="WP_102828098.1">
    <property type="nucleotide sequence ID" value="NZ_CP065721.1"/>
</dbReference>
<comment type="catalytic activity">
    <reaction evidence="5">
        <text>2 GTP = 3',3'-c-di-GMP + 2 diphosphate</text>
        <dbReference type="Rhea" id="RHEA:24898"/>
        <dbReference type="ChEBI" id="CHEBI:33019"/>
        <dbReference type="ChEBI" id="CHEBI:37565"/>
        <dbReference type="ChEBI" id="CHEBI:58805"/>
        <dbReference type="EC" id="2.7.7.65"/>
    </reaction>
</comment>
<dbReference type="PANTHER" id="PTHR45138:SF9">
    <property type="entry name" value="DIGUANYLATE CYCLASE DGCM-RELATED"/>
    <property type="match status" value="1"/>
</dbReference>
<dbReference type="Gene3D" id="1.20.120.160">
    <property type="entry name" value="HPT domain"/>
    <property type="match status" value="1"/>
</dbReference>
<feature type="domain" description="Response regulatory" evidence="7">
    <location>
        <begin position="259"/>
        <end position="375"/>
    </location>
</feature>
<feature type="domain" description="Response regulatory" evidence="7">
    <location>
        <begin position="137"/>
        <end position="250"/>
    </location>
</feature>
<protein>
    <recommendedName>
        <fullName evidence="3">diguanylate cyclase</fullName>
        <ecNumber evidence="3">2.7.7.65</ecNumber>
    </recommendedName>
</protein>
<sequence>MLSEGALAELQRQLQLQNEQFAERLRHELPALGELAGELQHSGRPAQRREQVRRIREQLHKLAGAAGSFGFGPLGERARVLEQRANRWLDSSKPSAQALGAFARAVRQFAEFAWHDGHAVPDLGPGDLHDEPLPGCRIYLLESDAVAGAGMAQTLDNFGYETLLCRDFPTLQQAVEQQLPDALIVSVSRDDELLPIAALQQRLGTPLPLLAIHADAGFASQLAAVRAGAQGFFSRPLDLAQLENSLERCLNRQQGEPYRVLIVDDDHALAERYGLVLRNSQMQVQTLSEPQRVLELMHTFNPEVLVLDVDMPGCSGPELAQMIRLHDEWLRVTIIYLSAETDINRQMAALLKAGDDFLSKPLGDSELIAAVYSHAQRARSLSTALSRDSLTGLLKHADIKDQLAIEVQRASRASKPTSVVMLDLDHFKQVNDRYGHAAGDSVIRALANLLRQRLRRIDSLGRYGGEEFVAVLPECTAEEARRIFDEIRERFATLTFNASDARSFTVSLSAGISATDGETPPAVLLEQADQALYIAKGDGRNQVRIASVG</sequence>
<dbReference type="Pfam" id="PF01627">
    <property type="entry name" value="Hpt"/>
    <property type="match status" value="1"/>
</dbReference>
<dbReference type="SUPFAM" id="SSF47226">
    <property type="entry name" value="Histidine-containing phosphotransfer domain, HPT domain"/>
    <property type="match status" value="1"/>
</dbReference>
<keyword evidence="4" id="KW-0902">Two-component regulatory system</keyword>
<dbReference type="InterPro" id="IPR011006">
    <property type="entry name" value="CheY-like_superfamily"/>
</dbReference>
<reference evidence="9 10" key="1">
    <citation type="submission" date="2018-01" db="EMBL/GenBank/DDBJ databases">
        <title>Denitrification phenotypes of diverse strains of Pseudomonas stutzeri.</title>
        <authorList>
            <person name="Milligan D.A."/>
            <person name="Bergaust L."/>
            <person name="Bakken L.R."/>
            <person name="Frostegard A."/>
        </authorList>
    </citation>
    <scope>NUCLEOTIDE SEQUENCE [LARGE SCALE GENOMIC DNA]</scope>
    <source>
        <strain evidence="9 10">DSM 50238</strain>
    </source>
</reference>
<dbReference type="GO" id="GO:0052621">
    <property type="term" value="F:diguanylate cyclase activity"/>
    <property type="evidence" value="ECO:0007669"/>
    <property type="project" value="UniProtKB-EC"/>
</dbReference>
<evidence type="ECO:0000256" key="5">
    <source>
        <dbReference type="ARBA" id="ARBA00034247"/>
    </source>
</evidence>
<feature type="modified residue" description="4-aspartylphosphate" evidence="6">
    <location>
        <position position="308"/>
    </location>
</feature>
<proteinExistence type="predicted"/>
<dbReference type="SMART" id="SM00448">
    <property type="entry name" value="REC"/>
    <property type="match status" value="2"/>
</dbReference>
<dbReference type="SMART" id="SM00267">
    <property type="entry name" value="GGDEF"/>
    <property type="match status" value="1"/>
</dbReference>
<evidence type="ECO:0000313" key="10">
    <source>
        <dbReference type="Proteomes" id="UP000235881"/>
    </source>
</evidence>
<organism evidence="9 10">
    <name type="scientific">Stutzerimonas degradans</name>
    <dbReference type="NCBI Taxonomy" id="2968968"/>
    <lineage>
        <taxon>Bacteria</taxon>
        <taxon>Pseudomonadati</taxon>
        <taxon>Pseudomonadota</taxon>
        <taxon>Gammaproteobacteria</taxon>
        <taxon>Pseudomonadales</taxon>
        <taxon>Pseudomonadaceae</taxon>
        <taxon>Stutzerimonas</taxon>
    </lineage>
</organism>
<feature type="domain" description="GGDEF" evidence="8">
    <location>
        <begin position="415"/>
        <end position="548"/>
    </location>
</feature>
<dbReference type="GO" id="GO:1902201">
    <property type="term" value="P:negative regulation of bacterial-type flagellum-dependent cell motility"/>
    <property type="evidence" value="ECO:0007669"/>
    <property type="project" value="TreeGrafter"/>
</dbReference>
<keyword evidence="6" id="KW-0597">Phosphoprotein</keyword>
<comment type="caution">
    <text evidence="6">Lacks conserved residue(s) required for the propagation of feature annotation.</text>
</comment>
<dbReference type="NCBIfam" id="TIGR00254">
    <property type="entry name" value="GGDEF"/>
    <property type="match status" value="1"/>
</dbReference>
<dbReference type="EMBL" id="POUK01000002">
    <property type="protein sequence ID" value="PNF77459.1"/>
    <property type="molecule type" value="Genomic_DNA"/>
</dbReference>
<dbReference type="GO" id="GO:0004672">
    <property type="term" value="F:protein kinase activity"/>
    <property type="evidence" value="ECO:0007669"/>
    <property type="project" value="UniProtKB-ARBA"/>
</dbReference>